<gene>
    <name evidence="1" type="ORF">AVDCRST_MAG81-864</name>
</gene>
<organism evidence="1">
    <name type="scientific">uncultured Synechococcales cyanobacterium</name>
    <dbReference type="NCBI Taxonomy" id="1936017"/>
    <lineage>
        <taxon>Bacteria</taxon>
        <taxon>Bacillati</taxon>
        <taxon>Cyanobacteriota</taxon>
        <taxon>Cyanophyceae</taxon>
        <taxon>Synechococcales</taxon>
        <taxon>environmental samples</taxon>
    </lineage>
</organism>
<accession>A0A6J4UWF6</accession>
<sequence length="47" mass="5437">MLPLTRQAALEGKVDFYPLIRRTDGAETLILSLKERYSKVRTTANWN</sequence>
<protein>
    <submittedName>
        <fullName evidence="1">Uncharacterized protein</fullName>
    </submittedName>
</protein>
<reference evidence="1" key="1">
    <citation type="submission" date="2020-02" db="EMBL/GenBank/DDBJ databases">
        <authorList>
            <person name="Meier V. D."/>
        </authorList>
    </citation>
    <scope>NUCLEOTIDE SEQUENCE</scope>
    <source>
        <strain evidence="1">AVDCRST_MAG81</strain>
    </source>
</reference>
<proteinExistence type="predicted"/>
<dbReference type="AlphaFoldDB" id="A0A6J4UWF6"/>
<dbReference type="EMBL" id="CADCWO010000046">
    <property type="protein sequence ID" value="CAA9561841.1"/>
    <property type="molecule type" value="Genomic_DNA"/>
</dbReference>
<name>A0A6J4UWF6_9CYAN</name>
<evidence type="ECO:0000313" key="1">
    <source>
        <dbReference type="EMBL" id="CAA9561841.1"/>
    </source>
</evidence>